<dbReference type="Gene3D" id="3.30.565.10">
    <property type="entry name" value="Histidine kinase-like ATPase, C-terminal domain"/>
    <property type="match status" value="1"/>
</dbReference>
<evidence type="ECO:0000256" key="3">
    <source>
        <dbReference type="ARBA" id="ARBA00023012"/>
    </source>
</evidence>
<dbReference type="PANTHER" id="PTHR43547">
    <property type="entry name" value="TWO-COMPONENT HISTIDINE KINASE"/>
    <property type="match status" value="1"/>
</dbReference>
<keyword evidence="1" id="KW-0597">Phosphoprotein</keyword>
<feature type="transmembrane region" description="Helical" evidence="4">
    <location>
        <begin position="111"/>
        <end position="128"/>
    </location>
</feature>
<evidence type="ECO:0000256" key="4">
    <source>
        <dbReference type="SAM" id="Phobius"/>
    </source>
</evidence>
<dbReference type="AlphaFoldDB" id="A0AA36Y550"/>
<feature type="transmembrane region" description="Helical" evidence="4">
    <location>
        <begin position="173"/>
        <end position="192"/>
    </location>
</feature>
<keyword evidence="2" id="KW-0418">Kinase</keyword>
<keyword evidence="4" id="KW-1133">Transmembrane helix</keyword>
<dbReference type="PANTHER" id="PTHR43547:SF10">
    <property type="entry name" value="SENSOR HISTIDINE KINASE DCUS"/>
    <property type="match status" value="1"/>
</dbReference>
<feature type="transmembrane region" description="Helical" evidence="4">
    <location>
        <begin position="80"/>
        <end position="99"/>
    </location>
</feature>
<sequence length="461" mass="52461">MREKRENRVVGQTRQMDRGLFRRPLEFHPVRRSALIGATVALLSQFYFNVISSDFRISIAVVLLPVLLMTMGAQIHSLSVCGFTALIVFLFRVLVAVGSHGYTGSRICQQLPGALFYVCYGILFRLQIPNKRITTLPRVVTAVFFCDLLANVAELLLRALLLGTAVNAERALFVLFPIALLRAGLVLLALVMDRQYRELQVRHEQESRYQRLFLMITGLKSELYLMRKNSEEIERVMGNAYHLSEELRAQALPEEMQRRALDIARDVHEIKKDYLRIIRGLEETAENEYDEDHICFRELMEILDATSNGVIREKQLDIRLIYDCRDDFLTREHYALMTVFKNLVGNAIEAIEGDSRRGTITVSERQADGCYLFAVSDNGPGILPRKLDKIFRLGYSTKFDERTGNIYRGVGLAGVKNMVEEHFGGTIAVRSEPGNTCFSVKIPAEAIAYTEEERAVHGERT</sequence>
<protein>
    <recommendedName>
        <fullName evidence="5">Histidine kinase domain-containing protein</fullName>
    </recommendedName>
</protein>
<organism evidence="6 7">
    <name type="scientific">Stomatobaculum longum</name>
    <dbReference type="NCBI Taxonomy" id="796942"/>
    <lineage>
        <taxon>Bacteria</taxon>
        <taxon>Bacillati</taxon>
        <taxon>Bacillota</taxon>
        <taxon>Clostridia</taxon>
        <taxon>Lachnospirales</taxon>
        <taxon>Lachnospiraceae</taxon>
        <taxon>Stomatobaculum</taxon>
    </lineage>
</organism>
<dbReference type="RefSeq" id="WP_009532525.1">
    <property type="nucleotide sequence ID" value="NZ_CAJPPX010000076.1"/>
</dbReference>
<evidence type="ECO:0000259" key="5">
    <source>
        <dbReference type="PROSITE" id="PS50109"/>
    </source>
</evidence>
<feature type="domain" description="Histidine kinase" evidence="5">
    <location>
        <begin position="228"/>
        <end position="446"/>
    </location>
</feature>
<gene>
    <name evidence="6" type="ORF">HMPREF9623_00692</name>
</gene>
<dbReference type="InterPro" id="IPR036890">
    <property type="entry name" value="HATPase_C_sf"/>
</dbReference>
<accession>A0AA36Y550</accession>
<dbReference type="SMART" id="SM00387">
    <property type="entry name" value="HATPase_c"/>
    <property type="match status" value="1"/>
</dbReference>
<dbReference type="SUPFAM" id="SSF55874">
    <property type="entry name" value="ATPase domain of HSP90 chaperone/DNA topoisomerase II/histidine kinase"/>
    <property type="match status" value="1"/>
</dbReference>
<reference evidence="6 7" key="1">
    <citation type="submission" date="2011-10" db="EMBL/GenBank/DDBJ databases">
        <title>The Genome Sequence of Lachnospiraceae bacterium ACC2.</title>
        <authorList>
            <consortium name="The Broad Institute Genome Sequencing Platform"/>
            <person name="Earl A."/>
            <person name="Ward D."/>
            <person name="Feldgarden M."/>
            <person name="Gevers D."/>
            <person name="Sizova M."/>
            <person name="Hazen A."/>
            <person name="Epstein S."/>
            <person name="Young S.K."/>
            <person name="Zeng Q."/>
            <person name="Gargeya S."/>
            <person name="Fitzgerald M."/>
            <person name="Haas B."/>
            <person name="Abouelleil A."/>
            <person name="Alvarado L."/>
            <person name="Arachchi H.M."/>
            <person name="Berlin A."/>
            <person name="Brown A."/>
            <person name="Chapman S.B."/>
            <person name="Chen Z."/>
            <person name="Dunbar C."/>
            <person name="Freedman E."/>
            <person name="Gearin G."/>
            <person name="Goldberg J."/>
            <person name="Griggs A."/>
            <person name="Gujja S."/>
            <person name="Heiman D."/>
            <person name="Howarth C."/>
            <person name="Larson L."/>
            <person name="Lui A."/>
            <person name="MacDonald P.J.P."/>
            <person name="Montmayeur A."/>
            <person name="Murphy C."/>
            <person name="Neiman D."/>
            <person name="Pearson M."/>
            <person name="Priest M."/>
            <person name="Roberts A."/>
            <person name="Saif S."/>
            <person name="Shea T."/>
            <person name="Shenoy N."/>
            <person name="Sisk P."/>
            <person name="Stolte C."/>
            <person name="Sykes S."/>
            <person name="Wortman J."/>
            <person name="Nusbaum C."/>
            <person name="Birren B."/>
        </authorList>
    </citation>
    <scope>NUCLEOTIDE SEQUENCE [LARGE SCALE GENOMIC DNA]</scope>
    <source>
        <strain evidence="6 7">ACC2</strain>
    </source>
</reference>
<evidence type="ECO:0000313" key="7">
    <source>
        <dbReference type="Proteomes" id="UP000018466"/>
    </source>
</evidence>
<dbReference type="InterPro" id="IPR003594">
    <property type="entry name" value="HATPase_dom"/>
</dbReference>
<dbReference type="Pfam" id="PF02518">
    <property type="entry name" value="HATPase_c"/>
    <property type="match status" value="1"/>
</dbReference>
<dbReference type="PROSITE" id="PS50109">
    <property type="entry name" value="HIS_KIN"/>
    <property type="match status" value="1"/>
</dbReference>
<feature type="transmembrane region" description="Helical" evidence="4">
    <location>
        <begin position="140"/>
        <end position="161"/>
    </location>
</feature>
<evidence type="ECO:0000256" key="1">
    <source>
        <dbReference type="ARBA" id="ARBA00022553"/>
    </source>
</evidence>
<comment type="caution">
    <text evidence="6">The sequence shown here is derived from an EMBL/GenBank/DDBJ whole genome shotgun (WGS) entry which is preliminary data.</text>
</comment>
<dbReference type="GeneID" id="86940469"/>
<keyword evidence="4" id="KW-0472">Membrane</keyword>
<dbReference type="GO" id="GO:0000155">
    <property type="term" value="F:phosphorelay sensor kinase activity"/>
    <property type="evidence" value="ECO:0007669"/>
    <property type="project" value="TreeGrafter"/>
</dbReference>
<dbReference type="Proteomes" id="UP000018466">
    <property type="component" value="Unassembled WGS sequence"/>
</dbReference>
<keyword evidence="2" id="KW-0808">Transferase</keyword>
<proteinExistence type="predicted"/>
<dbReference type="EMBL" id="AGEL01000006">
    <property type="protein sequence ID" value="EHO17093.1"/>
    <property type="molecule type" value="Genomic_DNA"/>
</dbReference>
<evidence type="ECO:0000256" key="2">
    <source>
        <dbReference type="ARBA" id="ARBA00022777"/>
    </source>
</evidence>
<evidence type="ECO:0000313" key="6">
    <source>
        <dbReference type="EMBL" id="EHO17093.1"/>
    </source>
</evidence>
<keyword evidence="3" id="KW-0902">Two-component regulatory system</keyword>
<keyword evidence="7" id="KW-1185">Reference proteome</keyword>
<keyword evidence="4" id="KW-0812">Transmembrane</keyword>
<dbReference type="InterPro" id="IPR005467">
    <property type="entry name" value="His_kinase_dom"/>
</dbReference>
<name>A0AA36Y550_9FIRM</name>